<organism evidence="1 2">
    <name type="scientific">Nocardioides dokdonensis FR1436</name>
    <dbReference type="NCBI Taxonomy" id="1300347"/>
    <lineage>
        <taxon>Bacteria</taxon>
        <taxon>Bacillati</taxon>
        <taxon>Actinomycetota</taxon>
        <taxon>Actinomycetes</taxon>
        <taxon>Propionibacteriales</taxon>
        <taxon>Nocardioidaceae</taxon>
        <taxon>Nocardioides</taxon>
    </lineage>
</organism>
<name>A0A1A9GGZ3_9ACTN</name>
<protein>
    <recommendedName>
        <fullName evidence="3">WXG domain conatining protein</fullName>
    </recommendedName>
</protein>
<proteinExistence type="predicted"/>
<evidence type="ECO:0008006" key="3">
    <source>
        <dbReference type="Google" id="ProtNLM"/>
    </source>
</evidence>
<dbReference type="KEGG" id="ndk:I601_0348"/>
<dbReference type="Proteomes" id="UP000077868">
    <property type="component" value="Chromosome"/>
</dbReference>
<accession>A0A1A9GGZ3</accession>
<dbReference type="EMBL" id="CP015079">
    <property type="protein sequence ID" value="ANH36801.1"/>
    <property type="molecule type" value="Genomic_DNA"/>
</dbReference>
<dbReference type="RefSeq" id="WP_157519822.1">
    <property type="nucleotide sequence ID" value="NZ_CP015079.1"/>
</dbReference>
<evidence type="ECO:0000313" key="1">
    <source>
        <dbReference type="EMBL" id="ANH36801.1"/>
    </source>
</evidence>
<keyword evidence="2" id="KW-1185">Reference proteome</keyword>
<dbReference type="AlphaFoldDB" id="A0A1A9GGZ3"/>
<dbReference type="STRING" id="1300347.I601_0348"/>
<evidence type="ECO:0000313" key="2">
    <source>
        <dbReference type="Proteomes" id="UP000077868"/>
    </source>
</evidence>
<dbReference type="PATRIC" id="fig|1300347.3.peg.349"/>
<reference evidence="1 2" key="1">
    <citation type="submission" date="2016-03" db="EMBL/GenBank/DDBJ databases">
        <title>Complete genome sequence of a soil Actinobacterium, Nocardioides dokdonensis FR1436.</title>
        <authorList>
            <person name="Kwon S.-K."/>
            <person name="Kim K."/>
            <person name="Kim J.F."/>
        </authorList>
    </citation>
    <scope>NUCLEOTIDE SEQUENCE [LARGE SCALE GENOMIC DNA]</scope>
    <source>
        <strain evidence="1 2">FR1436</strain>
    </source>
</reference>
<dbReference type="OrthoDB" id="9934627at2"/>
<gene>
    <name evidence="1" type="ORF">I601_0348</name>
</gene>
<sequence>MYLAELATAMQSLAIEQTNIDRVIAALQECTDGSWDAQFASDAAIAPPSFGGADSAATLGMHHDRAHQVMTETVTGIVADLTAFADGVHAAARLITDADESVAASLTDKQRAVELMNDAWLTSEGDSAYDRARNDQGGQD</sequence>